<reference evidence="4 5" key="1">
    <citation type="submission" date="2019-01" db="EMBL/GenBank/DDBJ databases">
        <title>Senegalimassilia sp. nov. KGMB04484 isolated human feces.</title>
        <authorList>
            <person name="Han K.-I."/>
            <person name="Kim J.-S."/>
            <person name="Lee K.C."/>
            <person name="Suh M.K."/>
            <person name="Eom M.K."/>
            <person name="Lee J.H."/>
            <person name="Park S.-H."/>
            <person name="Kang S.W."/>
            <person name="Park J.-E."/>
            <person name="Oh B.S."/>
            <person name="Yu S.Y."/>
            <person name="Choi S.-H."/>
            <person name="Lee D.H."/>
            <person name="Yoon H."/>
            <person name="Kim B.-Y."/>
            <person name="Lee J.H."/>
            <person name="Lee J.-S."/>
        </authorList>
    </citation>
    <scope>NUCLEOTIDE SEQUENCE [LARGE SCALE GENOMIC DNA]</scope>
    <source>
        <strain evidence="4 5">KGMB04484</strain>
    </source>
</reference>
<evidence type="ECO:0000259" key="3">
    <source>
        <dbReference type="Pfam" id="PF03816"/>
    </source>
</evidence>
<dbReference type="AlphaFoldDB" id="A0A4Q2JZW2"/>
<dbReference type="Proteomes" id="UP000293345">
    <property type="component" value="Unassembled WGS sequence"/>
</dbReference>
<gene>
    <name evidence="4" type="ORF">ET524_08570</name>
</gene>
<feature type="transmembrane region" description="Helical" evidence="2">
    <location>
        <begin position="23"/>
        <end position="45"/>
    </location>
</feature>
<protein>
    <submittedName>
        <fullName evidence="4">LytR family transcriptional regulator</fullName>
    </submittedName>
</protein>
<evidence type="ECO:0000313" key="4">
    <source>
        <dbReference type="EMBL" id="RXZ54526.1"/>
    </source>
</evidence>
<dbReference type="InterPro" id="IPR004474">
    <property type="entry name" value="LytR_CpsA_psr"/>
</dbReference>
<comment type="similarity">
    <text evidence="1">Belongs to the LytR/CpsA/Psr (LCP) family.</text>
</comment>
<evidence type="ECO:0000256" key="2">
    <source>
        <dbReference type="SAM" id="Phobius"/>
    </source>
</evidence>
<keyword evidence="2" id="KW-1133">Transmembrane helix</keyword>
<dbReference type="PANTHER" id="PTHR33392">
    <property type="entry name" value="POLYISOPRENYL-TEICHOIC ACID--PEPTIDOGLYCAN TEICHOIC ACID TRANSFERASE TAGU"/>
    <property type="match status" value="1"/>
</dbReference>
<keyword evidence="5" id="KW-1185">Reference proteome</keyword>
<name>A0A4Q2JZW2_9ACTN</name>
<dbReference type="PANTHER" id="PTHR33392:SF6">
    <property type="entry name" value="POLYISOPRENYL-TEICHOIC ACID--PEPTIDOGLYCAN TEICHOIC ACID TRANSFERASE TAGU"/>
    <property type="match status" value="1"/>
</dbReference>
<keyword evidence="2" id="KW-0812">Transmembrane</keyword>
<proteinExistence type="inferred from homology"/>
<dbReference type="Pfam" id="PF03816">
    <property type="entry name" value="LytR_cpsA_psr"/>
    <property type="match status" value="1"/>
</dbReference>
<comment type="caution">
    <text evidence="4">The sequence shown here is derived from an EMBL/GenBank/DDBJ whole genome shotgun (WGS) entry which is preliminary data.</text>
</comment>
<evidence type="ECO:0000313" key="5">
    <source>
        <dbReference type="Proteomes" id="UP000293345"/>
    </source>
</evidence>
<accession>A0A4Q2JZW2</accession>
<evidence type="ECO:0000256" key="1">
    <source>
        <dbReference type="ARBA" id="ARBA00006068"/>
    </source>
</evidence>
<dbReference type="EMBL" id="SDPW01000001">
    <property type="protein sequence ID" value="RXZ54526.1"/>
    <property type="molecule type" value="Genomic_DNA"/>
</dbReference>
<dbReference type="OrthoDB" id="9782542at2"/>
<dbReference type="NCBIfam" id="TIGR00350">
    <property type="entry name" value="lytR_cpsA_psr"/>
    <property type="match status" value="1"/>
</dbReference>
<keyword evidence="2" id="KW-0472">Membrane</keyword>
<dbReference type="InterPro" id="IPR050922">
    <property type="entry name" value="LytR/CpsA/Psr_CW_biosynth"/>
</dbReference>
<organism evidence="4 5">
    <name type="scientific">Senegalimassilia faecalis</name>
    <dbReference type="NCBI Taxonomy" id="2509433"/>
    <lineage>
        <taxon>Bacteria</taxon>
        <taxon>Bacillati</taxon>
        <taxon>Actinomycetota</taxon>
        <taxon>Coriobacteriia</taxon>
        <taxon>Coriobacteriales</taxon>
        <taxon>Coriobacteriaceae</taxon>
        <taxon>Senegalimassilia</taxon>
    </lineage>
</organism>
<sequence length="334" mass="35794">MAAGAHGISEDDKRRSTRMAARAFAGVAVFAAAFIAVCLGIGALAGPRQVADTVQLSAVEQQDPFYVLLIGSDSRKGTALYTGKASDHAQVNQHSDVITLVRVDPASYQITLVTVPRDTVLPGESSKINDTLVNGDPMETVKAVQRLTGVEIDYYMMTTFTGFENFIDTLGGVTVDVPATVKVPDPSTAEDVTVQKGQNQHLDGSETLVFARARKEYADNQDAVRQANVRQIEVAIFRNVLNMPNESDIDQALVSLKRSTSTNLDMSKVGYLAVDFALHKDDVTLYSCTGPYTGDVNSSGLWVVDQNSQAWEDLMAAVDSGSDPSGIVEGPAMP</sequence>
<feature type="domain" description="Cell envelope-related transcriptional attenuator" evidence="3">
    <location>
        <begin position="94"/>
        <end position="239"/>
    </location>
</feature>
<dbReference type="Gene3D" id="3.40.630.190">
    <property type="entry name" value="LCP protein"/>
    <property type="match status" value="1"/>
</dbReference>
<dbReference type="RefSeq" id="WP_129424986.1">
    <property type="nucleotide sequence ID" value="NZ_SDPW01000001.1"/>
</dbReference>